<sequence>MDQDYDVSTPQDLNYPESHAKNRTPRALVLFGQFADPSQVSEAFCQITVAILFRFSATAVFADWLDSVMLAGDPVLVISPFPPQTLGGAKQTPASVYP</sequence>
<evidence type="ECO:0000313" key="1">
    <source>
        <dbReference type="EMBL" id="KAF4973588.1"/>
    </source>
</evidence>
<reference evidence="1" key="2">
    <citation type="submission" date="2020-05" db="EMBL/GenBank/DDBJ databases">
        <authorList>
            <person name="Kim H.-S."/>
            <person name="Proctor R.H."/>
            <person name="Brown D.W."/>
        </authorList>
    </citation>
    <scope>NUCLEOTIDE SEQUENCE</scope>
    <source>
        <strain evidence="1">NRRL 20472</strain>
    </source>
</reference>
<keyword evidence="2" id="KW-1185">Reference proteome</keyword>
<evidence type="ECO:0000313" key="2">
    <source>
        <dbReference type="Proteomes" id="UP000622797"/>
    </source>
</evidence>
<organism evidence="1 2">
    <name type="scientific">Fusarium sarcochroum</name>
    <dbReference type="NCBI Taxonomy" id="1208366"/>
    <lineage>
        <taxon>Eukaryota</taxon>
        <taxon>Fungi</taxon>
        <taxon>Dikarya</taxon>
        <taxon>Ascomycota</taxon>
        <taxon>Pezizomycotina</taxon>
        <taxon>Sordariomycetes</taxon>
        <taxon>Hypocreomycetidae</taxon>
        <taxon>Hypocreales</taxon>
        <taxon>Nectriaceae</taxon>
        <taxon>Fusarium</taxon>
        <taxon>Fusarium lateritium species complex</taxon>
    </lineage>
</organism>
<reference evidence="1" key="1">
    <citation type="journal article" date="2020" name="BMC Genomics">
        <title>Correction to: Identification and distribution of gene clusters required for synthesis of sphingolipid metabolism inhibitors in diverse species of the filamentous fungus Fusarium.</title>
        <authorList>
            <person name="Kim H.S."/>
            <person name="Lohmar J.M."/>
            <person name="Busman M."/>
            <person name="Brown D.W."/>
            <person name="Naumann T.A."/>
            <person name="Divon H.H."/>
            <person name="Lysoe E."/>
            <person name="Uhlig S."/>
            <person name="Proctor R.H."/>
        </authorList>
    </citation>
    <scope>NUCLEOTIDE SEQUENCE</scope>
    <source>
        <strain evidence="1">NRRL 20472</strain>
    </source>
</reference>
<gene>
    <name evidence="1" type="ORF">FSARC_162</name>
</gene>
<name>A0A8H4UBX0_9HYPO</name>
<comment type="caution">
    <text evidence="1">The sequence shown here is derived from an EMBL/GenBank/DDBJ whole genome shotgun (WGS) entry which is preliminary data.</text>
</comment>
<protein>
    <submittedName>
        <fullName evidence="1">Uncharacterized protein</fullName>
    </submittedName>
</protein>
<accession>A0A8H4UBX0</accession>
<proteinExistence type="predicted"/>
<dbReference type="EMBL" id="JABEXW010000010">
    <property type="protein sequence ID" value="KAF4973588.1"/>
    <property type="molecule type" value="Genomic_DNA"/>
</dbReference>
<dbReference type="Proteomes" id="UP000622797">
    <property type="component" value="Unassembled WGS sequence"/>
</dbReference>
<dbReference type="AlphaFoldDB" id="A0A8H4UBX0"/>